<feature type="transmembrane region" description="Helical" evidence="4">
    <location>
        <begin position="6"/>
        <end position="25"/>
    </location>
</feature>
<dbReference type="AlphaFoldDB" id="A0A9D1I5T2"/>
<dbReference type="InterPro" id="IPR016032">
    <property type="entry name" value="Sig_transdc_resp-reg_C-effctor"/>
</dbReference>
<evidence type="ECO:0000256" key="1">
    <source>
        <dbReference type="ARBA" id="ARBA00023015"/>
    </source>
</evidence>
<evidence type="ECO:0000313" key="7">
    <source>
        <dbReference type="Proteomes" id="UP000824091"/>
    </source>
</evidence>
<keyword evidence="4" id="KW-0472">Membrane</keyword>
<feature type="transmembrane region" description="Helical" evidence="4">
    <location>
        <begin position="45"/>
        <end position="64"/>
    </location>
</feature>
<dbReference type="SUPFAM" id="SSF46894">
    <property type="entry name" value="C-terminal effector domain of the bipartite response regulators"/>
    <property type="match status" value="1"/>
</dbReference>
<keyword evidence="1" id="KW-0805">Transcription regulation</keyword>
<organism evidence="6 7">
    <name type="scientific">Candidatus Fimisoma avicola</name>
    <dbReference type="NCBI Taxonomy" id="2840826"/>
    <lineage>
        <taxon>Bacteria</taxon>
        <taxon>Bacillati</taxon>
        <taxon>Bacillota</taxon>
        <taxon>Clostridia</taxon>
        <taxon>Eubacteriales</taxon>
        <taxon>Candidatus Fimisoma</taxon>
    </lineage>
</organism>
<dbReference type="PANTHER" id="PTHR44688:SF16">
    <property type="entry name" value="DNA-BINDING TRANSCRIPTIONAL ACTIVATOR DEVR_DOSR"/>
    <property type="match status" value="1"/>
</dbReference>
<protein>
    <submittedName>
        <fullName evidence="6">Helix-turn-helix transcriptional regulator</fullName>
    </submittedName>
</protein>
<reference evidence="6" key="2">
    <citation type="journal article" date="2021" name="PeerJ">
        <title>Extensive microbial diversity within the chicken gut microbiome revealed by metagenomics and culture.</title>
        <authorList>
            <person name="Gilroy R."/>
            <person name="Ravi A."/>
            <person name="Getino M."/>
            <person name="Pursley I."/>
            <person name="Horton D.L."/>
            <person name="Alikhan N.F."/>
            <person name="Baker D."/>
            <person name="Gharbi K."/>
            <person name="Hall N."/>
            <person name="Watson M."/>
            <person name="Adriaenssens E.M."/>
            <person name="Foster-Nyarko E."/>
            <person name="Jarju S."/>
            <person name="Secka A."/>
            <person name="Antonio M."/>
            <person name="Oren A."/>
            <person name="Chaudhuri R.R."/>
            <person name="La Ragione R."/>
            <person name="Hildebrand F."/>
            <person name="Pallen M.J."/>
        </authorList>
    </citation>
    <scope>NUCLEOTIDE SEQUENCE</scope>
    <source>
        <strain evidence="6">11300</strain>
    </source>
</reference>
<dbReference type="PRINTS" id="PR00038">
    <property type="entry name" value="HTHLUXR"/>
</dbReference>
<evidence type="ECO:0000256" key="4">
    <source>
        <dbReference type="SAM" id="Phobius"/>
    </source>
</evidence>
<dbReference type="InterPro" id="IPR000792">
    <property type="entry name" value="Tscrpt_reg_LuxR_C"/>
</dbReference>
<evidence type="ECO:0000256" key="3">
    <source>
        <dbReference type="ARBA" id="ARBA00023163"/>
    </source>
</evidence>
<comment type="caution">
    <text evidence="6">The sequence shown here is derived from an EMBL/GenBank/DDBJ whole genome shotgun (WGS) entry which is preliminary data.</text>
</comment>
<keyword evidence="4" id="KW-1133">Transmembrane helix</keyword>
<feature type="transmembrane region" description="Helical" evidence="4">
    <location>
        <begin position="134"/>
        <end position="156"/>
    </location>
</feature>
<feature type="domain" description="HTH luxR-type" evidence="5">
    <location>
        <begin position="248"/>
        <end position="313"/>
    </location>
</feature>
<dbReference type="GO" id="GO:0006355">
    <property type="term" value="P:regulation of DNA-templated transcription"/>
    <property type="evidence" value="ECO:0007669"/>
    <property type="project" value="InterPro"/>
</dbReference>
<dbReference type="PROSITE" id="PS00622">
    <property type="entry name" value="HTH_LUXR_1"/>
    <property type="match status" value="1"/>
</dbReference>
<sequence>MLQIIQMAYMTAMMIGAAAFGIQVMTSVKNLCVDNNMVKSKSTTVFLGLILLFNFLDFMTVIFYGQLENGSIERMFILENLLSVAIAYSLVCMERDYAGEKRRNWVSVFFLVIAMLILWADMTYTSDRINVNVYLHLVLIVSLNAALLTVVSYFCFRSMKSILAKAENKKVAMYLTLCTVFLAVLCIIVTLSIVGSRTAFNPFRKDKEIYVIFWIALNAMNMVLVWTSCKTNKTGENRAETVEERIDRLASERGLSSREREIAFLLYKGKTNNEIADMLFLSSNTIKVHTSNLYRKLGVSTRMQAVGVVRGEDDDD</sequence>
<name>A0A9D1I5T2_9FIRM</name>
<keyword evidence="2" id="KW-0238">DNA-binding</keyword>
<evidence type="ECO:0000259" key="5">
    <source>
        <dbReference type="PROSITE" id="PS50043"/>
    </source>
</evidence>
<feature type="transmembrane region" description="Helical" evidence="4">
    <location>
        <begin position="209"/>
        <end position="229"/>
    </location>
</feature>
<dbReference type="Proteomes" id="UP000824091">
    <property type="component" value="Unassembled WGS sequence"/>
</dbReference>
<proteinExistence type="predicted"/>
<dbReference type="EMBL" id="DVMO01000076">
    <property type="protein sequence ID" value="HIU27723.1"/>
    <property type="molecule type" value="Genomic_DNA"/>
</dbReference>
<reference evidence="6" key="1">
    <citation type="submission" date="2020-10" db="EMBL/GenBank/DDBJ databases">
        <authorList>
            <person name="Gilroy R."/>
        </authorList>
    </citation>
    <scope>NUCLEOTIDE SEQUENCE</scope>
    <source>
        <strain evidence="6">11300</strain>
    </source>
</reference>
<dbReference type="Pfam" id="PF00196">
    <property type="entry name" value="GerE"/>
    <property type="match status" value="1"/>
</dbReference>
<evidence type="ECO:0000313" key="6">
    <source>
        <dbReference type="EMBL" id="HIU27723.1"/>
    </source>
</evidence>
<feature type="transmembrane region" description="Helical" evidence="4">
    <location>
        <begin position="105"/>
        <end position="122"/>
    </location>
</feature>
<dbReference type="Gene3D" id="1.10.10.10">
    <property type="entry name" value="Winged helix-like DNA-binding domain superfamily/Winged helix DNA-binding domain"/>
    <property type="match status" value="1"/>
</dbReference>
<dbReference type="PROSITE" id="PS50043">
    <property type="entry name" value="HTH_LUXR_2"/>
    <property type="match status" value="1"/>
</dbReference>
<dbReference type="PANTHER" id="PTHR44688">
    <property type="entry name" value="DNA-BINDING TRANSCRIPTIONAL ACTIVATOR DEVR_DOSR"/>
    <property type="match status" value="1"/>
</dbReference>
<dbReference type="InterPro" id="IPR036388">
    <property type="entry name" value="WH-like_DNA-bd_sf"/>
</dbReference>
<keyword evidence="3" id="KW-0804">Transcription</keyword>
<dbReference type="SMART" id="SM00421">
    <property type="entry name" value="HTH_LUXR"/>
    <property type="match status" value="1"/>
</dbReference>
<dbReference type="GO" id="GO:0003677">
    <property type="term" value="F:DNA binding"/>
    <property type="evidence" value="ECO:0007669"/>
    <property type="project" value="UniProtKB-KW"/>
</dbReference>
<evidence type="ECO:0000256" key="2">
    <source>
        <dbReference type="ARBA" id="ARBA00023125"/>
    </source>
</evidence>
<keyword evidence="4" id="KW-0812">Transmembrane</keyword>
<feature type="transmembrane region" description="Helical" evidence="4">
    <location>
        <begin position="76"/>
        <end position="93"/>
    </location>
</feature>
<dbReference type="CDD" id="cd06170">
    <property type="entry name" value="LuxR_C_like"/>
    <property type="match status" value="1"/>
</dbReference>
<accession>A0A9D1I5T2</accession>
<gene>
    <name evidence="6" type="ORF">IAD16_05040</name>
</gene>
<feature type="transmembrane region" description="Helical" evidence="4">
    <location>
        <begin position="171"/>
        <end position="194"/>
    </location>
</feature>